<keyword evidence="2" id="KW-0645">Protease</keyword>
<feature type="signal peptide" evidence="7">
    <location>
        <begin position="1"/>
        <end position="26"/>
    </location>
</feature>
<dbReference type="GO" id="GO:0004177">
    <property type="term" value="F:aminopeptidase activity"/>
    <property type="evidence" value="ECO:0007669"/>
    <property type="project" value="UniProtKB-KW"/>
</dbReference>
<keyword evidence="5 9" id="KW-0378">Hydrolase</keyword>
<dbReference type="Gene3D" id="3.40.630.10">
    <property type="entry name" value="Zn peptidases"/>
    <property type="match status" value="1"/>
</dbReference>
<evidence type="ECO:0000256" key="5">
    <source>
        <dbReference type="ARBA" id="ARBA00022801"/>
    </source>
</evidence>
<dbReference type="GO" id="GO:0046872">
    <property type="term" value="F:metal ion binding"/>
    <property type="evidence" value="ECO:0007669"/>
    <property type="project" value="UniProtKB-KW"/>
</dbReference>
<dbReference type="AlphaFoldDB" id="A0A418WN24"/>
<dbReference type="Pfam" id="PF04389">
    <property type="entry name" value="Peptidase_M28"/>
    <property type="match status" value="1"/>
</dbReference>
<evidence type="ECO:0000256" key="2">
    <source>
        <dbReference type="ARBA" id="ARBA00022670"/>
    </source>
</evidence>
<evidence type="ECO:0000313" key="9">
    <source>
        <dbReference type="EMBL" id="RJF91401.1"/>
    </source>
</evidence>
<dbReference type="EMBL" id="QYUM01000003">
    <property type="protein sequence ID" value="RJF91401.1"/>
    <property type="molecule type" value="Genomic_DNA"/>
</dbReference>
<dbReference type="InterPro" id="IPR007484">
    <property type="entry name" value="Peptidase_M28"/>
</dbReference>
<feature type="chain" id="PRO_5019374918" evidence="7">
    <location>
        <begin position="27"/>
        <end position="492"/>
    </location>
</feature>
<evidence type="ECO:0000313" key="10">
    <source>
        <dbReference type="Proteomes" id="UP000286100"/>
    </source>
</evidence>
<name>A0A418WN24_9SPHN</name>
<dbReference type="OrthoDB" id="9778250at2"/>
<evidence type="ECO:0000256" key="4">
    <source>
        <dbReference type="ARBA" id="ARBA00022729"/>
    </source>
</evidence>
<accession>A0A418WN24</accession>
<proteinExistence type="predicted"/>
<sequence>MSIRCQWPAMKSLLFAGLLPLLIAGAPPGDIIAEADLRAHIAELASDAYQGRAPGTEGQTRTIGYIADQFSKAGLVSAATDRPWFQTVTLVERSVSASSAIFTRDGKPLALDPGQIALRGWQPLQAVRAASVVFFGYGISDALPDPSGAVVLLLRDTPQGSGEIPDFATRRNALLRGGAAAVIGIAGGETAFESLRRGYRRGGTALASAVTPGIDGVMTLEAASALFHSDGIDVAALVEEAGTPDYKGRAIGLEADLSVEMTLRRYDSFNVIGKVEGSAPEKGAVLVTGHWDHLGLCRSEGAADRICNGAVDNASGIALMIEVARKLRFGPQPVRDIYFVATTAEENGLLGARAFVERPAVPLDRIQAVLNVDTVALAPKGTPIAVIGRGGKLDAPIARAAAITGRAIDPDNEADEYLSRQDGAVFAEKGIPAVMLVSAFSDKPRLDAYLSSRYHGPDDELTDTTELGGAAEDATFHVVLARLLADPKEFSR</sequence>
<dbReference type="GO" id="GO:0006508">
    <property type="term" value="P:proteolysis"/>
    <property type="evidence" value="ECO:0007669"/>
    <property type="project" value="UniProtKB-KW"/>
</dbReference>
<keyword evidence="4 7" id="KW-0732">Signal</keyword>
<feature type="domain" description="Peptidase M28" evidence="8">
    <location>
        <begin position="270"/>
        <end position="463"/>
    </location>
</feature>
<dbReference type="GO" id="GO:0008235">
    <property type="term" value="F:metalloexopeptidase activity"/>
    <property type="evidence" value="ECO:0007669"/>
    <property type="project" value="InterPro"/>
</dbReference>
<dbReference type="SUPFAM" id="SSF53187">
    <property type="entry name" value="Zn-dependent exopeptidases"/>
    <property type="match status" value="1"/>
</dbReference>
<gene>
    <name evidence="9" type="ORF">D3876_15000</name>
</gene>
<evidence type="ECO:0000256" key="1">
    <source>
        <dbReference type="ARBA" id="ARBA00022438"/>
    </source>
</evidence>
<keyword evidence="6" id="KW-0862">Zinc</keyword>
<comment type="caution">
    <text evidence="9">The sequence shown here is derived from an EMBL/GenBank/DDBJ whole genome shotgun (WGS) entry which is preliminary data.</text>
</comment>
<dbReference type="PANTHER" id="PTHR12147:SF56">
    <property type="entry name" value="AMINOPEPTIDASE YDR415C-RELATED"/>
    <property type="match status" value="1"/>
</dbReference>
<evidence type="ECO:0000256" key="6">
    <source>
        <dbReference type="ARBA" id="ARBA00022833"/>
    </source>
</evidence>
<evidence type="ECO:0000259" key="8">
    <source>
        <dbReference type="Pfam" id="PF04389"/>
    </source>
</evidence>
<dbReference type="Proteomes" id="UP000286100">
    <property type="component" value="Unassembled WGS sequence"/>
</dbReference>
<protein>
    <submittedName>
        <fullName evidence="9">M20/M25/M40 family metallo-hydrolase</fullName>
    </submittedName>
</protein>
<keyword evidence="1" id="KW-0031">Aminopeptidase</keyword>
<dbReference type="RefSeq" id="WP_119763494.1">
    <property type="nucleotide sequence ID" value="NZ_QYUM01000003.1"/>
</dbReference>
<keyword evidence="3" id="KW-0479">Metal-binding</keyword>
<organism evidence="9 10">
    <name type="scientific">Sphingomonas cavernae</name>
    <dbReference type="NCBI Taxonomy" id="2320861"/>
    <lineage>
        <taxon>Bacteria</taxon>
        <taxon>Pseudomonadati</taxon>
        <taxon>Pseudomonadota</taxon>
        <taxon>Alphaproteobacteria</taxon>
        <taxon>Sphingomonadales</taxon>
        <taxon>Sphingomonadaceae</taxon>
        <taxon>Sphingomonas</taxon>
    </lineage>
</organism>
<evidence type="ECO:0000256" key="7">
    <source>
        <dbReference type="SAM" id="SignalP"/>
    </source>
</evidence>
<keyword evidence="10" id="KW-1185">Reference proteome</keyword>
<dbReference type="PANTHER" id="PTHR12147">
    <property type="entry name" value="METALLOPEPTIDASE M28 FAMILY MEMBER"/>
    <property type="match status" value="1"/>
</dbReference>
<dbReference type="InterPro" id="IPR045175">
    <property type="entry name" value="M28_fam"/>
</dbReference>
<reference evidence="9 10" key="1">
    <citation type="submission" date="2018-09" db="EMBL/GenBank/DDBJ databases">
        <authorList>
            <person name="Zhu H."/>
        </authorList>
    </citation>
    <scope>NUCLEOTIDE SEQUENCE [LARGE SCALE GENOMIC DNA]</scope>
    <source>
        <strain evidence="9 10">K2R01-6</strain>
    </source>
</reference>
<evidence type="ECO:0000256" key="3">
    <source>
        <dbReference type="ARBA" id="ARBA00022723"/>
    </source>
</evidence>